<dbReference type="RefSeq" id="WP_135342897.1">
    <property type="nucleotide sequence ID" value="NZ_JAKEDU010000004.1"/>
</dbReference>
<reference evidence="2 3" key="1">
    <citation type="submission" date="2019-03" db="EMBL/GenBank/DDBJ databases">
        <title>Thermus tengchongensis species for the arsenic transformation mechanism.</title>
        <authorList>
            <person name="Yuan G.C."/>
        </authorList>
    </citation>
    <scope>NUCLEOTIDE SEQUENCE [LARGE SCALE GENOMIC DNA]</scope>
    <source>
        <strain evidence="2 3">15Y</strain>
    </source>
</reference>
<evidence type="ECO:0000256" key="1">
    <source>
        <dbReference type="SAM" id="SignalP"/>
    </source>
</evidence>
<feature type="signal peptide" evidence="1">
    <location>
        <begin position="1"/>
        <end position="20"/>
    </location>
</feature>
<evidence type="ECO:0000313" key="2">
    <source>
        <dbReference type="EMBL" id="TFU17577.1"/>
    </source>
</evidence>
<keyword evidence="1" id="KW-0732">Signal</keyword>
<gene>
    <name evidence="2" type="ORF">E0489_02015</name>
</gene>
<name>A0ABY2KCJ3_9DEIN</name>
<comment type="caution">
    <text evidence="2">The sequence shown here is derived from an EMBL/GenBank/DDBJ whole genome shotgun (WGS) entry which is preliminary data.</text>
</comment>
<proteinExistence type="predicted"/>
<keyword evidence="3" id="KW-1185">Reference proteome</keyword>
<dbReference type="EMBL" id="SKBL01000002">
    <property type="protein sequence ID" value="TFU17577.1"/>
    <property type="molecule type" value="Genomic_DNA"/>
</dbReference>
<feature type="chain" id="PRO_5045738816" evidence="1">
    <location>
        <begin position="21"/>
        <end position="189"/>
    </location>
</feature>
<organism evidence="2 3">
    <name type="scientific">Thermus tengchongensis</name>
    <dbReference type="NCBI Taxonomy" id="1214928"/>
    <lineage>
        <taxon>Bacteria</taxon>
        <taxon>Thermotogati</taxon>
        <taxon>Deinococcota</taxon>
        <taxon>Deinococci</taxon>
        <taxon>Thermales</taxon>
        <taxon>Thermaceae</taxon>
        <taxon>Thermus</taxon>
    </lineage>
</organism>
<protein>
    <submittedName>
        <fullName evidence="2">Uncharacterized protein</fullName>
    </submittedName>
</protein>
<evidence type="ECO:0000313" key="3">
    <source>
        <dbReference type="Proteomes" id="UP000297244"/>
    </source>
</evidence>
<sequence length="189" mass="21262">MKATWSLVLVALLLAGSAQARSVKIADLIASLKKREPIVRVQEEKLPPPPPERSAERKYLVWAKSEDDEVFQYVLFFAAPKGKRYLNVLSVRFEGSPSFSRALYGFGYLVGFIEGVCLGLSQETSQNLVNWFGDRVQRIQENGVGQFNRNFGPVTVDLVGYHVGDVGDLMLVFTRHGAPGEKWPHWCEY</sequence>
<accession>A0ABY2KCJ3</accession>
<dbReference type="Proteomes" id="UP000297244">
    <property type="component" value="Unassembled WGS sequence"/>
</dbReference>